<dbReference type="Proteomes" id="UP001221757">
    <property type="component" value="Unassembled WGS sequence"/>
</dbReference>
<evidence type="ECO:0000313" key="1">
    <source>
        <dbReference type="EMBL" id="KAJ7660502.1"/>
    </source>
</evidence>
<sequence>MPLLSSRPALPNLLLIPTPVSLYHRPACAGRASCHIVEGGGGGGRSHRTRAWAGASCVVRGELELIAASVPLVVYRPHSSSPKHSLRLRPVRAVLPLSRVLPNPPHSRRTTVTPWSDASSGVVRVGARVSWSSLSLSVDGAVLAYAEPGSRVLGFVTRGRAARLSSTDCTWSPRVLPRGGCFPGNGLKGRIPKDATRGCSM</sequence>
<accession>A0AAD7G6F3</accession>
<name>A0AAD7G6F3_MYCRO</name>
<comment type="caution">
    <text evidence="1">The sequence shown here is derived from an EMBL/GenBank/DDBJ whole genome shotgun (WGS) entry which is preliminary data.</text>
</comment>
<keyword evidence="2" id="KW-1185">Reference proteome</keyword>
<organism evidence="1 2">
    <name type="scientific">Mycena rosella</name>
    <name type="common">Pink bonnet</name>
    <name type="synonym">Agaricus rosellus</name>
    <dbReference type="NCBI Taxonomy" id="1033263"/>
    <lineage>
        <taxon>Eukaryota</taxon>
        <taxon>Fungi</taxon>
        <taxon>Dikarya</taxon>
        <taxon>Basidiomycota</taxon>
        <taxon>Agaricomycotina</taxon>
        <taxon>Agaricomycetes</taxon>
        <taxon>Agaricomycetidae</taxon>
        <taxon>Agaricales</taxon>
        <taxon>Marasmiineae</taxon>
        <taxon>Mycenaceae</taxon>
        <taxon>Mycena</taxon>
    </lineage>
</organism>
<protein>
    <submittedName>
        <fullName evidence="1">Uncharacterized protein</fullName>
    </submittedName>
</protein>
<evidence type="ECO:0000313" key="2">
    <source>
        <dbReference type="Proteomes" id="UP001221757"/>
    </source>
</evidence>
<dbReference type="EMBL" id="JARKIE010000260">
    <property type="protein sequence ID" value="KAJ7660502.1"/>
    <property type="molecule type" value="Genomic_DNA"/>
</dbReference>
<proteinExistence type="predicted"/>
<reference evidence="1" key="1">
    <citation type="submission" date="2023-03" db="EMBL/GenBank/DDBJ databases">
        <title>Massive genome expansion in bonnet fungi (Mycena s.s.) driven by repeated elements and novel gene families across ecological guilds.</title>
        <authorList>
            <consortium name="Lawrence Berkeley National Laboratory"/>
            <person name="Harder C.B."/>
            <person name="Miyauchi S."/>
            <person name="Viragh M."/>
            <person name="Kuo A."/>
            <person name="Thoen E."/>
            <person name="Andreopoulos B."/>
            <person name="Lu D."/>
            <person name="Skrede I."/>
            <person name="Drula E."/>
            <person name="Henrissat B."/>
            <person name="Morin E."/>
            <person name="Kohler A."/>
            <person name="Barry K."/>
            <person name="LaButti K."/>
            <person name="Morin E."/>
            <person name="Salamov A."/>
            <person name="Lipzen A."/>
            <person name="Mereny Z."/>
            <person name="Hegedus B."/>
            <person name="Baldrian P."/>
            <person name="Stursova M."/>
            <person name="Weitz H."/>
            <person name="Taylor A."/>
            <person name="Grigoriev I.V."/>
            <person name="Nagy L.G."/>
            <person name="Martin F."/>
            <person name="Kauserud H."/>
        </authorList>
    </citation>
    <scope>NUCLEOTIDE SEQUENCE</scope>
    <source>
        <strain evidence="1">CBHHK067</strain>
    </source>
</reference>
<dbReference type="AlphaFoldDB" id="A0AAD7G6F3"/>
<gene>
    <name evidence="1" type="ORF">B0H17DRAFT_1095193</name>
</gene>